<organism evidence="2 3">
    <name type="scientific">Marasmius crinis-equi</name>
    <dbReference type="NCBI Taxonomy" id="585013"/>
    <lineage>
        <taxon>Eukaryota</taxon>
        <taxon>Fungi</taxon>
        <taxon>Dikarya</taxon>
        <taxon>Basidiomycota</taxon>
        <taxon>Agaricomycotina</taxon>
        <taxon>Agaricomycetes</taxon>
        <taxon>Agaricomycetidae</taxon>
        <taxon>Agaricales</taxon>
        <taxon>Marasmiineae</taxon>
        <taxon>Marasmiaceae</taxon>
        <taxon>Marasmius</taxon>
    </lineage>
</organism>
<feature type="region of interest" description="Disordered" evidence="1">
    <location>
        <begin position="1"/>
        <end position="33"/>
    </location>
</feature>
<feature type="non-terminal residue" evidence="2">
    <location>
        <position position="68"/>
    </location>
</feature>
<dbReference type="Proteomes" id="UP001465976">
    <property type="component" value="Unassembled WGS sequence"/>
</dbReference>
<evidence type="ECO:0000313" key="2">
    <source>
        <dbReference type="EMBL" id="KAL0569459.1"/>
    </source>
</evidence>
<evidence type="ECO:0000256" key="1">
    <source>
        <dbReference type="SAM" id="MobiDB-lite"/>
    </source>
</evidence>
<protein>
    <submittedName>
        <fullName evidence="2">Uncharacterized protein</fullName>
    </submittedName>
</protein>
<keyword evidence="3" id="KW-1185">Reference proteome</keyword>
<proteinExistence type="predicted"/>
<sequence>MPLDGDEDIDSNRNETSRHPLKPTTFVLSTPPNNPSGLAVRTVGMWAVGRGGLSEIEWPYTLAGKTMI</sequence>
<gene>
    <name evidence="2" type="ORF">V5O48_012508</name>
</gene>
<comment type="caution">
    <text evidence="2">The sequence shown here is derived from an EMBL/GenBank/DDBJ whole genome shotgun (WGS) entry which is preliminary data.</text>
</comment>
<evidence type="ECO:0000313" key="3">
    <source>
        <dbReference type="Proteomes" id="UP001465976"/>
    </source>
</evidence>
<accession>A0ABR3F2N1</accession>
<dbReference type="EMBL" id="JBAHYK010001114">
    <property type="protein sequence ID" value="KAL0569459.1"/>
    <property type="molecule type" value="Genomic_DNA"/>
</dbReference>
<reference evidence="2 3" key="1">
    <citation type="submission" date="2024-02" db="EMBL/GenBank/DDBJ databases">
        <title>A draft genome for the cacao thread blight pathogen Marasmius crinis-equi.</title>
        <authorList>
            <person name="Cohen S.P."/>
            <person name="Baruah I.K."/>
            <person name="Amoako-Attah I."/>
            <person name="Bukari Y."/>
            <person name="Meinhardt L.W."/>
            <person name="Bailey B.A."/>
        </authorList>
    </citation>
    <scope>NUCLEOTIDE SEQUENCE [LARGE SCALE GENOMIC DNA]</scope>
    <source>
        <strain evidence="2 3">GH-76</strain>
    </source>
</reference>
<name>A0ABR3F2N1_9AGAR</name>